<evidence type="ECO:0000256" key="5">
    <source>
        <dbReference type="ARBA" id="ARBA00022771"/>
    </source>
</evidence>
<feature type="domain" description="FPG-type" evidence="15">
    <location>
        <begin position="214"/>
        <end position="250"/>
    </location>
</feature>
<keyword evidence="3" id="KW-0479">Metal-binding</keyword>
<dbReference type="PROSITE" id="PS51068">
    <property type="entry name" value="FPG_CAT"/>
    <property type="match status" value="1"/>
</dbReference>
<dbReference type="RefSeq" id="WP_165111128.1">
    <property type="nucleotide sequence ID" value="NZ_JAALAA010000008.1"/>
</dbReference>
<evidence type="ECO:0000256" key="13">
    <source>
        <dbReference type="ARBA" id="ARBA00044632"/>
    </source>
</evidence>
<dbReference type="GO" id="GO:0000703">
    <property type="term" value="F:oxidized pyrimidine nucleobase lesion DNA N-glycosylase activity"/>
    <property type="evidence" value="ECO:0007669"/>
    <property type="project" value="TreeGrafter"/>
</dbReference>
<dbReference type="PROSITE" id="PS51066">
    <property type="entry name" value="ZF_FPG_2"/>
    <property type="match status" value="1"/>
</dbReference>
<proteinExistence type="inferred from homology"/>
<keyword evidence="12" id="KW-0326">Glycosidase</keyword>
<dbReference type="InterPro" id="IPR035937">
    <property type="entry name" value="FPG_N"/>
</dbReference>
<evidence type="ECO:0000313" key="17">
    <source>
        <dbReference type="EMBL" id="NGN93398.1"/>
    </source>
</evidence>
<dbReference type="SMART" id="SM01232">
    <property type="entry name" value="H2TH"/>
    <property type="match status" value="1"/>
</dbReference>
<gene>
    <name evidence="17" type="ORF">G5C66_11685</name>
</gene>
<dbReference type="GO" id="GO:0006284">
    <property type="term" value="P:base-excision repair"/>
    <property type="evidence" value="ECO:0007669"/>
    <property type="project" value="InterPro"/>
</dbReference>
<evidence type="ECO:0000256" key="9">
    <source>
        <dbReference type="ARBA" id="ARBA00023204"/>
    </source>
</evidence>
<dbReference type="EMBL" id="JAALAA010000008">
    <property type="protein sequence ID" value="NGN93398.1"/>
    <property type="molecule type" value="Genomic_DNA"/>
</dbReference>
<evidence type="ECO:0000313" key="18">
    <source>
        <dbReference type="Proteomes" id="UP000483261"/>
    </source>
</evidence>
<dbReference type="Pfam" id="PF01149">
    <property type="entry name" value="Fapy_DNA_glyco"/>
    <property type="match status" value="1"/>
</dbReference>
<sequence>MPEGDAVLRTARSLDRGLAGQLLTRTDFRVPQLATADLSGGTVLGTVTRGKHLLTRIDHRTGAWTLHTHLKMEGSWRVLEAGRRWPKPGFQARVVLRTERTEAVGFLLGIVELVPRDQEERLVAHLGPDILADDWDPGTALERLRSQPDRLLFEALRDQTNLAGIGTIYAAETCFIAGISPLRTVADADDRLPRILQRARDLMQADWSRSRQMWVYGRRACRRCGGTVTVARVGPPGKERPAYYCANCQA</sequence>
<dbReference type="PANTHER" id="PTHR42697:SF1">
    <property type="entry name" value="ENDONUCLEASE 8"/>
    <property type="match status" value="1"/>
</dbReference>
<keyword evidence="11" id="KW-0511">Multifunctional enzyme</keyword>
<dbReference type="GO" id="GO:0003684">
    <property type="term" value="F:damaged DNA binding"/>
    <property type="evidence" value="ECO:0007669"/>
    <property type="project" value="InterPro"/>
</dbReference>
<dbReference type="PROSITE" id="PS01242">
    <property type="entry name" value="ZF_FPG_1"/>
    <property type="match status" value="1"/>
</dbReference>
<accession>A0A6M1R769</accession>
<dbReference type="CDD" id="cd08971">
    <property type="entry name" value="AcNei2_N"/>
    <property type="match status" value="1"/>
</dbReference>
<name>A0A6M1R769_9ACTN</name>
<keyword evidence="4" id="KW-0227">DNA damage</keyword>
<evidence type="ECO:0000256" key="2">
    <source>
        <dbReference type="ARBA" id="ARBA00012720"/>
    </source>
</evidence>
<keyword evidence="9" id="KW-0234">DNA repair</keyword>
<dbReference type="Gene3D" id="1.10.8.50">
    <property type="match status" value="1"/>
</dbReference>
<keyword evidence="6" id="KW-0378">Hydrolase</keyword>
<evidence type="ECO:0000256" key="11">
    <source>
        <dbReference type="ARBA" id="ARBA00023268"/>
    </source>
</evidence>
<dbReference type="SUPFAM" id="SSF57716">
    <property type="entry name" value="Glucocorticoid receptor-like (DNA-binding domain)"/>
    <property type="match status" value="1"/>
</dbReference>
<evidence type="ECO:0000256" key="12">
    <source>
        <dbReference type="ARBA" id="ARBA00023295"/>
    </source>
</evidence>
<evidence type="ECO:0000256" key="4">
    <source>
        <dbReference type="ARBA" id="ARBA00022763"/>
    </source>
</evidence>
<dbReference type="GO" id="GO:0008270">
    <property type="term" value="F:zinc ion binding"/>
    <property type="evidence" value="ECO:0007669"/>
    <property type="project" value="UniProtKB-KW"/>
</dbReference>
<dbReference type="InterPro" id="IPR012319">
    <property type="entry name" value="FPG_cat"/>
</dbReference>
<organism evidence="17 18">
    <name type="scientific">Nocardioides turkmenicus</name>
    <dbReference type="NCBI Taxonomy" id="2711220"/>
    <lineage>
        <taxon>Bacteria</taxon>
        <taxon>Bacillati</taxon>
        <taxon>Actinomycetota</taxon>
        <taxon>Actinomycetes</taxon>
        <taxon>Propionibacteriales</taxon>
        <taxon>Nocardioidaceae</taxon>
        <taxon>Nocardioides</taxon>
    </lineage>
</organism>
<dbReference type="SUPFAM" id="SSF81624">
    <property type="entry name" value="N-terminal domain of MutM-like DNA repair proteins"/>
    <property type="match status" value="1"/>
</dbReference>
<dbReference type="InterPro" id="IPR015886">
    <property type="entry name" value="H2TH_FPG"/>
</dbReference>
<evidence type="ECO:0000256" key="3">
    <source>
        <dbReference type="ARBA" id="ARBA00022723"/>
    </source>
</evidence>
<keyword evidence="8" id="KW-0238">DNA-binding</keyword>
<evidence type="ECO:0000256" key="1">
    <source>
        <dbReference type="ARBA" id="ARBA00009409"/>
    </source>
</evidence>
<dbReference type="InterPro" id="IPR044090">
    <property type="entry name" value="Nei2_N"/>
</dbReference>
<feature type="domain" description="Formamidopyrimidine-DNA glycosylase catalytic" evidence="16">
    <location>
        <begin position="2"/>
        <end position="105"/>
    </location>
</feature>
<dbReference type="Gene3D" id="3.20.190.10">
    <property type="entry name" value="MutM-like, N-terminal"/>
    <property type="match status" value="1"/>
</dbReference>
<evidence type="ECO:0000256" key="10">
    <source>
        <dbReference type="ARBA" id="ARBA00023239"/>
    </source>
</evidence>
<dbReference type="SMART" id="SM00898">
    <property type="entry name" value="Fapy_DNA_glyco"/>
    <property type="match status" value="1"/>
</dbReference>
<evidence type="ECO:0000256" key="6">
    <source>
        <dbReference type="ARBA" id="ARBA00022801"/>
    </source>
</evidence>
<evidence type="ECO:0000256" key="7">
    <source>
        <dbReference type="ARBA" id="ARBA00022833"/>
    </source>
</evidence>
<keyword evidence="5 14" id="KW-0863">Zinc-finger</keyword>
<dbReference type="InterPro" id="IPR000214">
    <property type="entry name" value="Znf_DNA_glyclase/AP_lyase"/>
</dbReference>
<keyword evidence="7" id="KW-0862">Zinc</keyword>
<reference evidence="17 18" key="1">
    <citation type="submission" date="2020-02" db="EMBL/GenBank/DDBJ databases">
        <title>Whole-genome analyses of novel actinobacteria.</title>
        <authorList>
            <person name="Sahin N."/>
        </authorList>
    </citation>
    <scope>NUCLEOTIDE SEQUENCE [LARGE SCALE GENOMIC DNA]</scope>
    <source>
        <strain evidence="17 18">KC13</strain>
    </source>
</reference>
<evidence type="ECO:0000256" key="14">
    <source>
        <dbReference type="PROSITE-ProRule" id="PRU00391"/>
    </source>
</evidence>
<keyword evidence="18" id="KW-1185">Reference proteome</keyword>
<evidence type="ECO:0000259" key="15">
    <source>
        <dbReference type="PROSITE" id="PS51066"/>
    </source>
</evidence>
<dbReference type="SUPFAM" id="SSF46946">
    <property type="entry name" value="S13-like H2TH domain"/>
    <property type="match status" value="1"/>
</dbReference>
<keyword evidence="10" id="KW-0456">Lyase</keyword>
<dbReference type="Proteomes" id="UP000483261">
    <property type="component" value="Unassembled WGS sequence"/>
</dbReference>
<dbReference type="InterPro" id="IPR010979">
    <property type="entry name" value="Ribosomal_uS13-like_H2TH"/>
</dbReference>
<comment type="similarity">
    <text evidence="1">Belongs to the FPG family.</text>
</comment>
<comment type="catalytic activity">
    <reaction evidence="13">
        <text>2'-deoxyribonucleotide-(2'-deoxyribose 5'-phosphate)-2'-deoxyribonucleotide-DNA = a 3'-end 2'-deoxyribonucleotide-(2,3-dehydro-2,3-deoxyribose 5'-phosphate)-DNA + a 5'-end 5'-phospho-2'-deoxyribonucleoside-DNA + H(+)</text>
        <dbReference type="Rhea" id="RHEA:66592"/>
        <dbReference type="Rhea" id="RHEA-COMP:13180"/>
        <dbReference type="Rhea" id="RHEA-COMP:16897"/>
        <dbReference type="Rhea" id="RHEA-COMP:17067"/>
        <dbReference type="ChEBI" id="CHEBI:15378"/>
        <dbReference type="ChEBI" id="CHEBI:136412"/>
        <dbReference type="ChEBI" id="CHEBI:157695"/>
        <dbReference type="ChEBI" id="CHEBI:167181"/>
        <dbReference type="EC" id="4.2.99.18"/>
    </reaction>
</comment>
<dbReference type="AlphaFoldDB" id="A0A6M1R769"/>
<dbReference type="EC" id="4.2.99.18" evidence="2"/>
<protein>
    <recommendedName>
        <fullName evidence="2">DNA-(apurinic or apyrimidinic site) lyase</fullName>
        <ecNumber evidence="2">4.2.99.18</ecNumber>
    </recommendedName>
</protein>
<evidence type="ECO:0000256" key="8">
    <source>
        <dbReference type="ARBA" id="ARBA00023125"/>
    </source>
</evidence>
<dbReference type="InterPro" id="IPR015887">
    <property type="entry name" value="DNA_glyclase_Znf_dom_DNA_BS"/>
</dbReference>
<dbReference type="PANTHER" id="PTHR42697">
    <property type="entry name" value="ENDONUCLEASE 8"/>
    <property type="match status" value="1"/>
</dbReference>
<comment type="caution">
    <text evidence="17">The sequence shown here is derived from an EMBL/GenBank/DDBJ whole genome shotgun (WGS) entry which is preliminary data.</text>
</comment>
<dbReference type="GO" id="GO:0140078">
    <property type="term" value="F:class I DNA-(apurinic or apyrimidinic site) endonuclease activity"/>
    <property type="evidence" value="ECO:0007669"/>
    <property type="project" value="UniProtKB-EC"/>
</dbReference>
<evidence type="ECO:0000259" key="16">
    <source>
        <dbReference type="PROSITE" id="PS51068"/>
    </source>
</evidence>